<dbReference type="Pfam" id="PF21149">
    <property type="entry name" value="FAS_pseudo-KR"/>
    <property type="match status" value="1"/>
</dbReference>
<dbReference type="SUPFAM" id="SSF50129">
    <property type="entry name" value="GroES-like"/>
    <property type="match status" value="1"/>
</dbReference>
<dbReference type="GO" id="GO:0006633">
    <property type="term" value="P:fatty acid biosynthetic process"/>
    <property type="evidence" value="ECO:0007669"/>
    <property type="project" value="InterPro"/>
</dbReference>
<evidence type="ECO:0000256" key="11">
    <source>
        <dbReference type="SAM" id="Phobius"/>
    </source>
</evidence>
<keyword evidence="11" id="KW-0812">Transmembrane</keyword>
<dbReference type="InterPro" id="IPR020841">
    <property type="entry name" value="PKS_Beta-ketoAc_synthase_dom"/>
</dbReference>
<dbReference type="Gene3D" id="3.40.47.10">
    <property type="match status" value="1"/>
</dbReference>
<dbReference type="InterPro" id="IPR006162">
    <property type="entry name" value="Ppantetheine_attach_site"/>
</dbReference>
<dbReference type="SUPFAM" id="SSF53901">
    <property type="entry name" value="Thiolase-like"/>
    <property type="match status" value="1"/>
</dbReference>
<dbReference type="InterPro" id="IPR036736">
    <property type="entry name" value="ACP-like_sf"/>
</dbReference>
<keyword evidence="6" id="KW-0521">NADP</keyword>
<evidence type="ECO:0000256" key="1">
    <source>
        <dbReference type="ARBA" id="ARBA00012873"/>
    </source>
</evidence>
<dbReference type="GO" id="GO:0004312">
    <property type="term" value="F:fatty acid synthase activity"/>
    <property type="evidence" value="ECO:0007669"/>
    <property type="project" value="UniProtKB-EC"/>
</dbReference>
<dbReference type="OrthoDB" id="329835at2759"/>
<dbReference type="InterPro" id="IPR036291">
    <property type="entry name" value="NAD(P)-bd_dom_sf"/>
</dbReference>
<evidence type="ECO:0000256" key="5">
    <source>
        <dbReference type="ARBA" id="ARBA00022679"/>
    </source>
</evidence>
<dbReference type="Gene3D" id="3.30.70.3290">
    <property type="match status" value="1"/>
</dbReference>
<accession>A0A9J6CSC7</accession>
<dbReference type="Pfam" id="PF02801">
    <property type="entry name" value="Ketoacyl-synt_C"/>
    <property type="match status" value="1"/>
</dbReference>
<sequence>MSFSLNEKEDDVVVTGISGRLPKSRNVKEFASNLFNKVDLTDDTEERWNYISDYVPRRFGKISDLDKFDASFFSMLNSQAKYTDPQMRILLEHAYEAILDAGISPQTLIGSNTGVYIGCCTSDSKDIYMSQASVAPYGAVTVGNALFFLSNRLSYTLGLCGPSLTLDTACSSSGYALDHAFHDLNSGVCDFAIVAGSQLSLLPYMFYEYTAIGVLSESGISRPFDVDANGLVRAEAICVAFLQKRKNAKRIYAQILHSLSNNDGFKKEGPVLPSKEMQQNLMEKVYRNLKFEPSQLKIVEAHSTSTQLGDFQEVSAIDAVFCKNRSDKLIIGSVKSNCGHAEAASGMTSMFKVLIALDQGKFAPNINLTKLRKDIPAFAEDRIEVATEIIELTSPYIAMNSFGIGGSNAHILFKQHSKVKDILKLPTSNLEYMVLWSGRTEDAVHNIFDEISNKPLDVEFLALLNNTQMKTPDANSYRGYALFKNDDEGKAICINRNLQHFDGVRRQIVFSYAGMGTQWFKMGQDLMQIPLFAESIEKCHNILKKFDVDLKAIITSTDSNIYENFLNSSLGIISIEIALTDILDALNIKPDWIIGHSFGEICCSYVDGCFTREEALITAYLRAKITLDSGIQGGSMAAIGMHHSELEKIIPKEIDIACQNSKELTTISGPKKAVADFVDYLKSQHCFAKEVACAGVPFHSRYIKEVGVKFRAELAKIIINPKIRSSNWITATYPEECIESKFCNASYHASNYMNPVYYEHAAKTLPQNALTIEISPHGFLQSLLKSALKKSVYVTLTNKNKKDGKAFFMEGIGKIFQCGVDFDINKLYPTIEFPVSRGTSMISPLIKWNHRTSHFVPSYDSIYVHGRQKLIINFKDKEYRFLKNHKIDEKPVIAAAFWILIAWKSISLMYGKHYENMRVAIREIEILRATYIPPNDEMVLTTIINSANGKLELMEGDKHMIAQGFIEKIDDLHIDKVKDKPYGKNTVILSTNDFYKHARVLGYHYINEFQQIHEITDDGLQGKIKWNKNWTSFIDCVFQSILLSLKFDKLELPIKVKKLSIDPFLQREIIQEKMKSIVLSNDNEESEILLPFETDNDINVTRCAGIEIHEPFSITVNRKTQKNILLESSQFIPYLNSQKTFEFFDAIKCLFQIYFDNNQKFNYKVIEINSDENETEFALETVAKISKLYPISFDAKLLTPKMVDNIDAEVIVDGNISSFKHNDIIYVKNCLQNEEMIEKIYEALTTTGVLVTQENQKTAILTEKFEIISYYKLNNENGIFMLSKKQKKIETKAKIIEITSNVEDWIEDLKQELQKMTEENTEMLYDSFILHSNNSKYYSGLLGFYNCIRLEHPTIQWKCFLIDDESAPKFDIINEFYNKQLSKNLTINIFKNGQWGCYQFLNIQENNKLEPFKGHCFANYTESGNLSTLKWRNGALKSLSLDTCSDDLIKIQYAALNFKDIAFAYGYLPDEVTLINECPMGFEFSGIHVKTGERVFGLSFSGSSIASYLENPYNIFLKKDGLWKRIENLRCLLFTIRDNWTLEDAATIFVAYLTVYYAYFVSTKIEKGKSILIHSGAGGVGLAAIHVAFAYGLEVFTTVGNEDKRKFLLETFPQLKPQNIGNSRDTSFYKMVMKETKGRGVDYVLNSLFNDKMLASVKCLAKYAVMLEIGIADILKGTKIDLKHLEKFATIRWVKIDQVDYSSSEAIGVIELLYKDIQLGIVKPLSRTVFVAKDLTKAFQFMSTGNHIGKILIKIRENENDEATLPINVIPRFYCNSEYSYIIVGGLGGLGLEFSQWLISRKCRKLVLSSSRGISNQYQAFKIKHWKSFGVEIIVNTSDITTAKGCKELIKTGDKLGSVGGIFNFAVVLNDGVLLNQTSETFNRVLAPKAIATKHLHEQSLKLCPKLKHFVVYSSISCGRGIPGQTNYGMANSVMERIIEKRHSMGLPAKAIQLGPIGDVGAFADRETKIKGQEKIKISIQSIASMLEHHDAMLLNHEPIISCTGTLKKKEISIEKDGFIDMLMRVLNIEDRKSISMNSTFSQLGIDSLGGVEILQMIEREYGVTLTSSELRSLTITELETKVMANSKLAEIEDEKVDYDAMDI</sequence>
<dbReference type="InterPro" id="IPR016036">
    <property type="entry name" value="Malonyl_transacylase_ACP-bd"/>
</dbReference>
<dbReference type="SMART" id="SM00823">
    <property type="entry name" value="PKS_PP"/>
    <property type="match status" value="1"/>
</dbReference>
<dbReference type="Pfam" id="PF00550">
    <property type="entry name" value="PP-binding"/>
    <property type="match status" value="1"/>
</dbReference>
<dbReference type="CDD" id="cd00833">
    <property type="entry name" value="PKS"/>
    <property type="match status" value="1"/>
</dbReference>
<dbReference type="GO" id="GO:0016491">
    <property type="term" value="F:oxidoreductase activity"/>
    <property type="evidence" value="ECO:0007669"/>
    <property type="project" value="InterPro"/>
</dbReference>
<dbReference type="Pfam" id="PF00698">
    <property type="entry name" value="Acyl_transf_1"/>
    <property type="match status" value="1"/>
</dbReference>
<reference evidence="15" key="1">
    <citation type="submission" date="2021-03" db="EMBL/GenBank/DDBJ databases">
        <title>Chromosome level genome of the anhydrobiotic midge Polypedilum vanderplanki.</title>
        <authorList>
            <person name="Yoshida Y."/>
            <person name="Kikawada T."/>
            <person name="Gusev O."/>
        </authorList>
    </citation>
    <scope>NUCLEOTIDE SEQUENCE</scope>
    <source>
        <strain evidence="15">NIAS01</strain>
        <tissue evidence="15">Whole body or cell culture</tissue>
    </source>
</reference>
<evidence type="ECO:0000256" key="4">
    <source>
        <dbReference type="ARBA" id="ARBA00022553"/>
    </source>
</evidence>
<dbReference type="Pfam" id="PF08659">
    <property type="entry name" value="KR"/>
    <property type="match status" value="1"/>
</dbReference>
<feature type="domain" description="Carrier" evidence="12">
    <location>
        <begin position="2010"/>
        <end position="2093"/>
    </location>
</feature>
<dbReference type="Proteomes" id="UP001107558">
    <property type="component" value="Chromosome 1"/>
</dbReference>
<evidence type="ECO:0000256" key="9">
    <source>
        <dbReference type="PROSITE-ProRule" id="PRU01363"/>
    </source>
</evidence>
<feature type="domain" description="Ketosynthase family 3 (KS3)" evidence="13">
    <location>
        <begin position="9"/>
        <end position="415"/>
    </location>
</feature>
<evidence type="ECO:0000259" key="14">
    <source>
        <dbReference type="PROSITE" id="PS52019"/>
    </source>
</evidence>
<dbReference type="InterPro" id="IPR020843">
    <property type="entry name" value="ER"/>
</dbReference>
<evidence type="ECO:0000256" key="6">
    <source>
        <dbReference type="ARBA" id="ARBA00022857"/>
    </source>
</evidence>
<dbReference type="SUPFAM" id="SSF47336">
    <property type="entry name" value="ACP-like"/>
    <property type="match status" value="1"/>
</dbReference>
<dbReference type="CDD" id="cd08954">
    <property type="entry name" value="KR_1_FAS_SDR_x"/>
    <property type="match status" value="1"/>
</dbReference>
<dbReference type="Pfam" id="PF16197">
    <property type="entry name" value="KAsynt_C_assoc"/>
    <property type="match status" value="1"/>
</dbReference>
<dbReference type="InterPro" id="IPR020806">
    <property type="entry name" value="PKS_PP-bd"/>
</dbReference>
<dbReference type="GO" id="GO:0004315">
    <property type="term" value="F:3-oxoacyl-[acyl-carrier-protein] synthase activity"/>
    <property type="evidence" value="ECO:0007669"/>
    <property type="project" value="InterPro"/>
</dbReference>
<dbReference type="InterPro" id="IPR018201">
    <property type="entry name" value="Ketoacyl_synth_AS"/>
</dbReference>
<evidence type="ECO:0000313" key="15">
    <source>
        <dbReference type="EMBL" id="KAG5684965.1"/>
    </source>
</evidence>
<feature type="transmembrane region" description="Helical" evidence="11">
    <location>
        <begin position="1540"/>
        <end position="1559"/>
    </location>
</feature>
<keyword evidence="10" id="KW-0175">Coiled coil</keyword>
<protein>
    <recommendedName>
        <fullName evidence="2">Fatty acid synthase</fullName>
        <ecNumber evidence="1">2.3.1.85</ecNumber>
    </recommendedName>
</protein>
<dbReference type="InterPro" id="IPR042104">
    <property type="entry name" value="PKS_dehydratase_sf"/>
</dbReference>
<dbReference type="InterPro" id="IPR001227">
    <property type="entry name" value="Ac_transferase_dom_sf"/>
</dbReference>
<dbReference type="InterPro" id="IPR011032">
    <property type="entry name" value="GroES-like_sf"/>
</dbReference>
<keyword evidence="11" id="KW-0472">Membrane</keyword>
<evidence type="ECO:0000313" key="16">
    <source>
        <dbReference type="Proteomes" id="UP001107558"/>
    </source>
</evidence>
<dbReference type="EC" id="2.3.1.85" evidence="1"/>
<dbReference type="InterPro" id="IPR009081">
    <property type="entry name" value="PP-bd_ACP"/>
</dbReference>
<dbReference type="InterPro" id="IPR016039">
    <property type="entry name" value="Thiolase-like"/>
</dbReference>
<dbReference type="CDD" id="cd05195">
    <property type="entry name" value="enoyl_red"/>
    <property type="match status" value="1"/>
</dbReference>
<keyword evidence="5" id="KW-0808">Transferase</keyword>
<dbReference type="Gene3D" id="1.10.1200.10">
    <property type="entry name" value="ACP-like"/>
    <property type="match status" value="1"/>
</dbReference>
<dbReference type="InterPro" id="IPR014030">
    <property type="entry name" value="Ketoacyl_synth_N"/>
</dbReference>
<dbReference type="SUPFAM" id="SSF55048">
    <property type="entry name" value="Probable ACP-binding domain of malonyl-CoA ACP transacylase"/>
    <property type="match status" value="1"/>
</dbReference>
<feature type="region of interest" description="N-terminal hotdog fold" evidence="9">
    <location>
        <begin position="850"/>
        <end position="973"/>
    </location>
</feature>
<keyword evidence="7" id="KW-0511">Multifunctional enzyme</keyword>
<keyword evidence="3" id="KW-0596">Phosphopantetheine</keyword>
<dbReference type="PROSITE" id="PS52019">
    <property type="entry name" value="PKS_MFAS_DH"/>
    <property type="match status" value="1"/>
</dbReference>
<evidence type="ECO:0000256" key="7">
    <source>
        <dbReference type="ARBA" id="ARBA00023268"/>
    </source>
</evidence>
<dbReference type="PANTHER" id="PTHR43775:SF23">
    <property type="entry name" value="FATTY ACID SYNTHASE 3"/>
    <property type="match status" value="1"/>
</dbReference>
<dbReference type="InterPro" id="IPR016035">
    <property type="entry name" value="Acyl_Trfase/lysoPLipase"/>
</dbReference>
<dbReference type="SMART" id="SM00829">
    <property type="entry name" value="PKS_ER"/>
    <property type="match status" value="1"/>
</dbReference>
<feature type="domain" description="PKS/mFAS DH" evidence="14">
    <location>
        <begin position="850"/>
        <end position="1125"/>
    </location>
</feature>
<dbReference type="PROSITE" id="PS00012">
    <property type="entry name" value="PHOSPHOPANTETHEINE"/>
    <property type="match status" value="1"/>
</dbReference>
<dbReference type="InterPro" id="IPR013149">
    <property type="entry name" value="ADH-like_C"/>
</dbReference>
<dbReference type="SUPFAM" id="SSF52151">
    <property type="entry name" value="FabD/lysophospholipase-like"/>
    <property type="match status" value="1"/>
</dbReference>
<dbReference type="InterPro" id="IPR013968">
    <property type="entry name" value="PKS_KR"/>
</dbReference>
<dbReference type="Gene3D" id="3.90.180.10">
    <property type="entry name" value="Medium-chain alcohol dehydrogenases, catalytic domain"/>
    <property type="match status" value="1"/>
</dbReference>
<name>A0A9J6CSC7_POLVA</name>
<keyword evidence="4" id="KW-0597">Phosphoprotein</keyword>
<feature type="region of interest" description="C-terminal hotdog fold" evidence="9">
    <location>
        <begin position="986"/>
        <end position="1125"/>
    </location>
</feature>
<evidence type="ECO:0000256" key="3">
    <source>
        <dbReference type="ARBA" id="ARBA00022450"/>
    </source>
</evidence>
<dbReference type="SMART" id="SM00825">
    <property type="entry name" value="PKS_KS"/>
    <property type="match status" value="1"/>
</dbReference>
<dbReference type="InterPro" id="IPR032821">
    <property type="entry name" value="PKS_assoc"/>
</dbReference>
<keyword evidence="16" id="KW-1185">Reference proteome</keyword>
<dbReference type="PROSITE" id="PS52004">
    <property type="entry name" value="KS3_2"/>
    <property type="match status" value="1"/>
</dbReference>
<organism evidence="15 16">
    <name type="scientific">Polypedilum vanderplanki</name>
    <name type="common">Sleeping chironomid midge</name>
    <dbReference type="NCBI Taxonomy" id="319348"/>
    <lineage>
        <taxon>Eukaryota</taxon>
        <taxon>Metazoa</taxon>
        <taxon>Ecdysozoa</taxon>
        <taxon>Arthropoda</taxon>
        <taxon>Hexapoda</taxon>
        <taxon>Insecta</taxon>
        <taxon>Pterygota</taxon>
        <taxon>Neoptera</taxon>
        <taxon>Endopterygota</taxon>
        <taxon>Diptera</taxon>
        <taxon>Nematocera</taxon>
        <taxon>Chironomoidea</taxon>
        <taxon>Chironomidae</taxon>
        <taxon>Chironominae</taxon>
        <taxon>Polypedilum</taxon>
        <taxon>Polypedilum</taxon>
    </lineage>
</organism>
<evidence type="ECO:0000256" key="8">
    <source>
        <dbReference type="ARBA" id="ARBA00044883"/>
    </source>
</evidence>
<dbReference type="Gene3D" id="3.40.366.10">
    <property type="entry name" value="Malonyl-Coenzyme A Acyl Carrier Protein, domain 2"/>
    <property type="match status" value="1"/>
</dbReference>
<dbReference type="InterPro" id="IPR057326">
    <property type="entry name" value="KR_dom"/>
</dbReference>
<dbReference type="SMART" id="SM00827">
    <property type="entry name" value="PKS_AT"/>
    <property type="match status" value="1"/>
</dbReference>
<dbReference type="Pfam" id="PF00107">
    <property type="entry name" value="ADH_zinc_N"/>
    <property type="match status" value="1"/>
</dbReference>
<evidence type="ECO:0000259" key="12">
    <source>
        <dbReference type="PROSITE" id="PS50075"/>
    </source>
</evidence>
<dbReference type="EMBL" id="JADBJN010000001">
    <property type="protein sequence ID" value="KAG5684965.1"/>
    <property type="molecule type" value="Genomic_DNA"/>
</dbReference>
<proteinExistence type="predicted"/>
<dbReference type="Gene3D" id="3.40.50.720">
    <property type="entry name" value="NAD(P)-binding Rossmann-like Domain"/>
    <property type="match status" value="1"/>
</dbReference>
<dbReference type="SMART" id="SM00822">
    <property type="entry name" value="PKS_KR"/>
    <property type="match status" value="1"/>
</dbReference>
<dbReference type="InterPro" id="IPR050091">
    <property type="entry name" value="PKS_NRPS_Biosynth_Enz"/>
</dbReference>
<gene>
    <name evidence="15" type="ORF">PVAND_014170</name>
</gene>
<feature type="coiled-coil region" evidence="10">
    <location>
        <begin position="1299"/>
        <end position="1326"/>
    </location>
</feature>
<dbReference type="PROSITE" id="PS50075">
    <property type="entry name" value="CARRIER"/>
    <property type="match status" value="1"/>
</dbReference>
<dbReference type="SUPFAM" id="SSF51735">
    <property type="entry name" value="NAD(P)-binding Rossmann-fold domains"/>
    <property type="match status" value="2"/>
</dbReference>
<evidence type="ECO:0000259" key="13">
    <source>
        <dbReference type="PROSITE" id="PS52004"/>
    </source>
</evidence>
<dbReference type="Gene3D" id="3.10.129.110">
    <property type="entry name" value="Polyketide synthase dehydratase"/>
    <property type="match status" value="1"/>
</dbReference>
<dbReference type="GO" id="GO:0031177">
    <property type="term" value="F:phosphopantetheine binding"/>
    <property type="evidence" value="ECO:0007669"/>
    <property type="project" value="InterPro"/>
</dbReference>
<dbReference type="Pfam" id="PF00109">
    <property type="entry name" value="ketoacyl-synt"/>
    <property type="match status" value="1"/>
</dbReference>
<evidence type="ECO:0000256" key="2">
    <source>
        <dbReference type="ARBA" id="ARBA00018769"/>
    </source>
</evidence>
<feature type="active site" description="Proton acceptor; for dehydratase activity" evidence="9">
    <location>
        <position position="885"/>
    </location>
</feature>
<dbReference type="InterPro" id="IPR049391">
    <property type="entry name" value="FAS_pseudo-KR"/>
</dbReference>
<dbReference type="InterPro" id="IPR014043">
    <property type="entry name" value="Acyl_transferase_dom"/>
</dbReference>
<dbReference type="InterPro" id="IPR049900">
    <property type="entry name" value="PKS_mFAS_DH"/>
</dbReference>
<dbReference type="PANTHER" id="PTHR43775">
    <property type="entry name" value="FATTY ACID SYNTHASE"/>
    <property type="match status" value="1"/>
</dbReference>
<comment type="caution">
    <text evidence="15">The sequence shown here is derived from an EMBL/GenBank/DDBJ whole genome shotgun (WGS) entry which is preliminary data.</text>
</comment>
<feature type="active site" description="Proton donor; for dehydratase activity" evidence="9">
    <location>
        <position position="1035"/>
    </location>
</feature>
<feature type="transmembrane region" description="Helical" evidence="11">
    <location>
        <begin position="1571"/>
        <end position="1593"/>
    </location>
</feature>
<evidence type="ECO:0000256" key="10">
    <source>
        <dbReference type="SAM" id="Coils"/>
    </source>
</evidence>
<dbReference type="InterPro" id="IPR014031">
    <property type="entry name" value="Ketoacyl_synth_C"/>
</dbReference>
<dbReference type="PROSITE" id="PS00606">
    <property type="entry name" value="KS3_1"/>
    <property type="match status" value="1"/>
</dbReference>
<keyword evidence="11" id="KW-1133">Transmembrane helix</keyword>
<comment type="catalytic activity">
    <reaction evidence="8">
        <text>acetyl-CoA + n malonyl-CoA + 2n NADPH + 2n H(+) = a long-chain fatty acid + (n+1) CoA + n CO2 + 2n NADP(+).</text>
        <dbReference type="EC" id="2.3.1.85"/>
    </reaction>
</comment>